<keyword evidence="3" id="KW-1185">Reference proteome</keyword>
<organism evidence="2 3">
    <name type="scientific">Psilocybe cyanescens</name>
    <dbReference type="NCBI Taxonomy" id="93625"/>
    <lineage>
        <taxon>Eukaryota</taxon>
        <taxon>Fungi</taxon>
        <taxon>Dikarya</taxon>
        <taxon>Basidiomycota</taxon>
        <taxon>Agaricomycotina</taxon>
        <taxon>Agaricomycetes</taxon>
        <taxon>Agaricomycetidae</taxon>
        <taxon>Agaricales</taxon>
        <taxon>Agaricineae</taxon>
        <taxon>Strophariaceae</taxon>
        <taxon>Psilocybe</taxon>
    </lineage>
</organism>
<dbReference type="STRING" id="93625.A0A409X8A2"/>
<gene>
    <name evidence="2" type="ORF">CVT25_009983</name>
</gene>
<dbReference type="OrthoDB" id="294853at2759"/>
<feature type="region of interest" description="Disordered" evidence="1">
    <location>
        <begin position="1"/>
        <end position="46"/>
    </location>
</feature>
<evidence type="ECO:0000313" key="3">
    <source>
        <dbReference type="Proteomes" id="UP000283269"/>
    </source>
</evidence>
<dbReference type="AlphaFoldDB" id="A0A409X8A2"/>
<dbReference type="InParanoid" id="A0A409X8A2"/>
<proteinExistence type="predicted"/>
<name>A0A409X8A2_PSICY</name>
<dbReference type="Proteomes" id="UP000283269">
    <property type="component" value="Unassembled WGS sequence"/>
</dbReference>
<reference evidence="2 3" key="1">
    <citation type="journal article" date="2018" name="Evol. Lett.">
        <title>Horizontal gene cluster transfer increased hallucinogenic mushroom diversity.</title>
        <authorList>
            <person name="Reynolds H.T."/>
            <person name="Vijayakumar V."/>
            <person name="Gluck-Thaler E."/>
            <person name="Korotkin H.B."/>
            <person name="Matheny P.B."/>
            <person name="Slot J.C."/>
        </authorList>
    </citation>
    <scope>NUCLEOTIDE SEQUENCE [LARGE SCALE GENOMIC DNA]</scope>
    <source>
        <strain evidence="2 3">2631</strain>
    </source>
</reference>
<evidence type="ECO:0000256" key="1">
    <source>
        <dbReference type="SAM" id="MobiDB-lite"/>
    </source>
</evidence>
<evidence type="ECO:0000313" key="2">
    <source>
        <dbReference type="EMBL" id="PPQ86975.1"/>
    </source>
</evidence>
<sequence>MSPTTSQPSSLSSSSSTPSVPMSSLSMRKWSTSTDSSSSPVSISPPSRITKVNVDVDYPELGTTDFDQEQSWRRLAVLSLSSFLNRCKTTLMGYVADESLRGNTPFPRAQEELLYVLSKILGLRLWSGSLWAALSDKPTEYCINQPGKDPVLHIH</sequence>
<dbReference type="EMBL" id="NHYD01002404">
    <property type="protein sequence ID" value="PPQ86975.1"/>
    <property type="molecule type" value="Genomic_DNA"/>
</dbReference>
<protein>
    <submittedName>
        <fullName evidence="2">Uncharacterized protein</fullName>
    </submittedName>
</protein>
<accession>A0A409X8A2</accession>
<comment type="caution">
    <text evidence="2">The sequence shown here is derived from an EMBL/GenBank/DDBJ whole genome shotgun (WGS) entry which is preliminary data.</text>
</comment>